<comment type="cofactor">
    <cofactor evidence="1">
        <name>Zn(2+)</name>
        <dbReference type="ChEBI" id="CHEBI:29105"/>
    </cofactor>
</comment>
<evidence type="ECO:0000256" key="3">
    <source>
        <dbReference type="ARBA" id="ARBA00022723"/>
    </source>
</evidence>
<evidence type="ECO:0000313" key="10">
    <source>
        <dbReference type="Proteomes" id="UP000811255"/>
    </source>
</evidence>
<dbReference type="PANTHER" id="PTHR21666:SF288">
    <property type="entry name" value="CELL DIVISION PROTEIN YTFB"/>
    <property type="match status" value="1"/>
</dbReference>
<feature type="coiled-coil region" evidence="7">
    <location>
        <begin position="12"/>
        <end position="46"/>
    </location>
</feature>
<keyword evidence="6" id="KW-0482">Metalloprotease</keyword>
<comment type="caution">
    <text evidence="9">The sequence shown here is derived from an EMBL/GenBank/DDBJ whole genome shotgun (WGS) entry which is preliminary data.</text>
</comment>
<evidence type="ECO:0000256" key="1">
    <source>
        <dbReference type="ARBA" id="ARBA00001947"/>
    </source>
</evidence>
<evidence type="ECO:0000256" key="7">
    <source>
        <dbReference type="SAM" id="Coils"/>
    </source>
</evidence>
<protein>
    <submittedName>
        <fullName evidence="9">Peptidoglycan DD-metalloendopeptidase family protein</fullName>
    </submittedName>
</protein>
<gene>
    <name evidence="9" type="ORF">KK137_12870</name>
</gene>
<dbReference type="CDD" id="cd12797">
    <property type="entry name" value="M23_peptidase"/>
    <property type="match status" value="1"/>
</dbReference>
<feature type="coiled-coil region" evidence="7">
    <location>
        <begin position="107"/>
        <end position="144"/>
    </location>
</feature>
<keyword evidence="3" id="KW-0479">Metal-binding</keyword>
<evidence type="ECO:0000313" key="9">
    <source>
        <dbReference type="EMBL" id="MBT2135222.1"/>
    </source>
</evidence>
<evidence type="ECO:0000256" key="5">
    <source>
        <dbReference type="ARBA" id="ARBA00022833"/>
    </source>
</evidence>
<evidence type="ECO:0000259" key="8">
    <source>
        <dbReference type="Pfam" id="PF01551"/>
    </source>
</evidence>
<keyword evidence="5" id="KW-0862">Zinc</keyword>
<dbReference type="InterPro" id="IPR011055">
    <property type="entry name" value="Dup_hybrid_motif"/>
</dbReference>
<keyword evidence="2" id="KW-0645">Protease</keyword>
<dbReference type="Proteomes" id="UP000811255">
    <property type="component" value="Unassembled WGS sequence"/>
</dbReference>
<accession>A0ABS5W803</accession>
<dbReference type="Gene3D" id="2.70.70.10">
    <property type="entry name" value="Glucose Permease (Domain IIA)"/>
    <property type="match status" value="1"/>
</dbReference>
<evidence type="ECO:0000256" key="6">
    <source>
        <dbReference type="ARBA" id="ARBA00023049"/>
    </source>
</evidence>
<proteinExistence type="predicted"/>
<dbReference type="Pfam" id="PF01551">
    <property type="entry name" value="Peptidase_M23"/>
    <property type="match status" value="1"/>
</dbReference>
<evidence type="ECO:0000256" key="2">
    <source>
        <dbReference type="ARBA" id="ARBA00022670"/>
    </source>
</evidence>
<dbReference type="PANTHER" id="PTHR21666">
    <property type="entry name" value="PEPTIDASE-RELATED"/>
    <property type="match status" value="1"/>
</dbReference>
<keyword evidence="10" id="KW-1185">Reference proteome</keyword>
<dbReference type="InterPro" id="IPR050570">
    <property type="entry name" value="Cell_wall_metabolism_enzyme"/>
</dbReference>
<dbReference type="EMBL" id="JAHFVK010000002">
    <property type="protein sequence ID" value="MBT2135222.1"/>
    <property type="molecule type" value="Genomic_DNA"/>
</dbReference>
<dbReference type="SUPFAM" id="SSF51261">
    <property type="entry name" value="Duplicated hybrid motif"/>
    <property type="match status" value="1"/>
</dbReference>
<organism evidence="9 10">
    <name type="scientific">Croceibacterium selenioxidans</name>
    <dbReference type="NCBI Taxonomy" id="2838833"/>
    <lineage>
        <taxon>Bacteria</taxon>
        <taxon>Pseudomonadati</taxon>
        <taxon>Pseudomonadota</taxon>
        <taxon>Alphaproteobacteria</taxon>
        <taxon>Sphingomonadales</taxon>
        <taxon>Erythrobacteraceae</taxon>
        <taxon>Croceibacterium</taxon>
    </lineage>
</organism>
<keyword evidence="7" id="KW-0175">Coiled coil</keyword>
<keyword evidence="4" id="KW-0378">Hydrolase</keyword>
<dbReference type="InterPro" id="IPR016047">
    <property type="entry name" value="M23ase_b-sheet_dom"/>
</dbReference>
<feature type="domain" description="M23ase beta-sheet core" evidence="8">
    <location>
        <begin position="249"/>
        <end position="338"/>
    </location>
</feature>
<name>A0ABS5W803_9SPHN</name>
<reference evidence="9 10" key="1">
    <citation type="submission" date="2021-05" db="EMBL/GenBank/DDBJ databases">
        <title>Croceibacterium sp. LX-88 genome sequence.</title>
        <authorList>
            <person name="Luo X."/>
        </authorList>
    </citation>
    <scope>NUCLEOTIDE SEQUENCE [LARGE SCALE GENOMIC DNA]</scope>
    <source>
        <strain evidence="9 10">LX-88</strain>
    </source>
</reference>
<sequence length="343" mass="36307">MRDAADKTARQAAALAARIQEAEAGISAAEARLELANTERTRLREELGRQQQPMAHLIAALQQFARRPLALSVLRPGSVTETVYLRAMLDSATPEIERRTAGLRTSLGRMAQLRQEAEEALAVLRSEEGRLSARQRELAELETTQRLALRTTSSSADREAERALALAEEARDLDTLIGELDRAGSLRARLAALPGPLMRPARPGEPGLTSLPQEALPDASATAPPAPYMLPVTGRTIVGFGAPQGGSVSKGVTFVPRAGAQVVAPAAGRIVFAGPFRGYGRIVIVEHPGGWTSLVTGLARTNAEVGESVVSGTPLGVAAQGGPKVTLELRHEGEPVNPLRFVG</sequence>
<evidence type="ECO:0000256" key="4">
    <source>
        <dbReference type="ARBA" id="ARBA00022801"/>
    </source>
</evidence>